<dbReference type="WBParaSite" id="EN70_4908">
    <property type="protein sequence ID" value="EN70_4908"/>
    <property type="gene ID" value="EN70_4908"/>
</dbReference>
<keyword evidence="2" id="KW-1185">Reference proteome</keyword>
<protein>
    <submittedName>
        <fullName evidence="3">Ovule protein</fullName>
    </submittedName>
</protein>
<accession>A0A1I7VPS3</accession>
<sequence>MKCNQTLLACNNLQSSDLEKAMNMVASHHSKESISRPLIQLKQYSTSQTNYFVSSDPSMNNDMENEIEITRL</sequence>
<organism evidence="2 3">
    <name type="scientific">Loa loa</name>
    <name type="common">Eye worm</name>
    <name type="synonym">Filaria loa</name>
    <dbReference type="NCBI Taxonomy" id="7209"/>
    <lineage>
        <taxon>Eukaryota</taxon>
        <taxon>Metazoa</taxon>
        <taxon>Ecdysozoa</taxon>
        <taxon>Nematoda</taxon>
        <taxon>Chromadorea</taxon>
        <taxon>Rhabditida</taxon>
        <taxon>Spirurina</taxon>
        <taxon>Spiruromorpha</taxon>
        <taxon>Filarioidea</taxon>
        <taxon>Onchocercidae</taxon>
        <taxon>Loa</taxon>
    </lineage>
</organism>
<evidence type="ECO:0000313" key="2">
    <source>
        <dbReference type="Proteomes" id="UP000095285"/>
    </source>
</evidence>
<feature type="compositionally biased region" description="Polar residues" evidence="1">
    <location>
        <begin position="52"/>
        <end position="62"/>
    </location>
</feature>
<evidence type="ECO:0000256" key="1">
    <source>
        <dbReference type="SAM" id="MobiDB-lite"/>
    </source>
</evidence>
<reference evidence="3" key="2">
    <citation type="submission" date="2016-11" db="UniProtKB">
        <authorList>
            <consortium name="WormBaseParasite"/>
        </authorList>
    </citation>
    <scope>IDENTIFICATION</scope>
</reference>
<feature type="region of interest" description="Disordered" evidence="1">
    <location>
        <begin position="52"/>
        <end position="72"/>
    </location>
</feature>
<dbReference type="AlphaFoldDB" id="A0A1I7VPS3"/>
<reference evidence="2" key="1">
    <citation type="submission" date="2012-04" db="EMBL/GenBank/DDBJ databases">
        <title>The Genome Sequence of Loa loa.</title>
        <authorList>
            <consortium name="The Broad Institute Genome Sequencing Platform"/>
            <consortium name="Broad Institute Genome Sequencing Center for Infectious Disease"/>
            <person name="Nutman T.B."/>
            <person name="Fink D.L."/>
            <person name="Russ C."/>
            <person name="Young S."/>
            <person name="Zeng Q."/>
            <person name="Gargeya S."/>
            <person name="Alvarado L."/>
            <person name="Berlin A."/>
            <person name="Chapman S.B."/>
            <person name="Chen Z."/>
            <person name="Freedman E."/>
            <person name="Gellesch M."/>
            <person name="Goldberg J."/>
            <person name="Griggs A."/>
            <person name="Gujja S."/>
            <person name="Heilman E.R."/>
            <person name="Heiman D."/>
            <person name="Howarth C."/>
            <person name="Mehta T."/>
            <person name="Neiman D."/>
            <person name="Pearson M."/>
            <person name="Roberts A."/>
            <person name="Saif S."/>
            <person name="Shea T."/>
            <person name="Shenoy N."/>
            <person name="Sisk P."/>
            <person name="Stolte C."/>
            <person name="Sykes S."/>
            <person name="White J."/>
            <person name="Yandava C."/>
            <person name="Haas B."/>
            <person name="Henn M.R."/>
            <person name="Nusbaum C."/>
            <person name="Birren B."/>
        </authorList>
    </citation>
    <scope>NUCLEOTIDE SEQUENCE [LARGE SCALE GENOMIC DNA]</scope>
</reference>
<proteinExistence type="predicted"/>
<feature type="compositionally biased region" description="Acidic residues" evidence="1">
    <location>
        <begin position="63"/>
        <end position="72"/>
    </location>
</feature>
<dbReference type="Proteomes" id="UP000095285">
    <property type="component" value="Unassembled WGS sequence"/>
</dbReference>
<name>A0A1I7VPS3_LOALO</name>
<evidence type="ECO:0000313" key="3">
    <source>
        <dbReference type="WBParaSite" id="EN70_4908"/>
    </source>
</evidence>